<proteinExistence type="predicted"/>
<organism evidence="1 2">
    <name type="scientific">Methylosinus sporium</name>
    <dbReference type="NCBI Taxonomy" id="428"/>
    <lineage>
        <taxon>Bacteria</taxon>
        <taxon>Pseudomonadati</taxon>
        <taxon>Pseudomonadota</taxon>
        <taxon>Alphaproteobacteria</taxon>
        <taxon>Hyphomicrobiales</taxon>
        <taxon>Methylocystaceae</taxon>
        <taxon>Methylosinus</taxon>
    </lineage>
</organism>
<dbReference type="OrthoDB" id="8448954at2"/>
<reference evidence="1 2" key="1">
    <citation type="journal article" date="2018" name="Appl. Microbiol. Biotechnol.">
        <title>Co-cultivation of the strictly anaerobic methanogen Methanosarcina barkeri with aerobic methanotrophs in an oxygen-limited membrane bioreactor.</title>
        <authorList>
            <person name="In 't Zandt M.H."/>
            <person name="van den Bosch T.J.M."/>
            <person name="Rijkers R."/>
            <person name="van Kessel M.A.H.J."/>
            <person name="Jetten M.S.M."/>
            <person name="Welte C.U."/>
        </authorList>
    </citation>
    <scope>NUCLEOTIDE SEQUENCE [LARGE SCALE GENOMIC DNA]</scope>
    <source>
        <strain evidence="1 2">DSM 17706</strain>
    </source>
</reference>
<sequence length="98" mass="10273">MTFAVSELASRPVQTAAAMRMAFVILGATVALAGAKAFTARSVAAPILPSAPVAPIAESVALADAETTQDVCRRVVVEIDEGYGVRGHVTRWICRKAF</sequence>
<evidence type="ECO:0000313" key="2">
    <source>
        <dbReference type="Proteomes" id="UP000245137"/>
    </source>
</evidence>
<dbReference type="EMBL" id="PUIV01000001">
    <property type="protein sequence ID" value="PWB95899.1"/>
    <property type="molecule type" value="Genomic_DNA"/>
</dbReference>
<evidence type="ECO:0000313" key="1">
    <source>
        <dbReference type="EMBL" id="PWB95899.1"/>
    </source>
</evidence>
<protein>
    <submittedName>
        <fullName evidence="1">Uncharacterized protein</fullName>
    </submittedName>
</protein>
<name>A0A2U1SWB7_METSR</name>
<dbReference type="AlphaFoldDB" id="A0A2U1SWB7"/>
<dbReference type="Proteomes" id="UP000245137">
    <property type="component" value="Unassembled WGS sequence"/>
</dbReference>
<keyword evidence="2" id="KW-1185">Reference proteome</keyword>
<accession>A0A2U1SWB7</accession>
<comment type="caution">
    <text evidence="1">The sequence shown here is derived from an EMBL/GenBank/DDBJ whole genome shotgun (WGS) entry which is preliminary data.</text>
</comment>
<gene>
    <name evidence="1" type="ORF">C5689_02070</name>
</gene>
<dbReference type="RefSeq" id="WP_108915567.1">
    <property type="nucleotide sequence ID" value="NZ_BGJY01000001.1"/>
</dbReference>